<protein>
    <submittedName>
        <fullName evidence="1">Uncharacterized protein</fullName>
    </submittedName>
</protein>
<dbReference type="AlphaFoldDB" id="A0A2X5P2I2"/>
<sequence>MERTYQQLVKLMRGGIAEAACLYGTQTGRGITLQRLL</sequence>
<dbReference type="EMBL" id="LS483499">
    <property type="protein sequence ID" value="SQK72533.1"/>
    <property type="molecule type" value="Genomic_DNA"/>
</dbReference>
<evidence type="ECO:0000313" key="1">
    <source>
        <dbReference type="EMBL" id="SQK72533.1"/>
    </source>
</evidence>
<gene>
    <name evidence="1" type="ORF">NCTC11468_00743</name>
</gene>
<reference evidence="1 2" key="1">
    <citation type="submission" date="2018-06" db="EMBL/GenBank/DDBJ databases">
        <authorList>
            <consortium name="Pathogen Informatics"/>
            <person name="Doyle S."/>
        </authorList>
    </citation>
    <scope>NUCLEOTIDE SEQUENCE [LARGE SCALE GENOMIC DNA]</scope>
    <source>
        <strain evidence="1 2">NCTC11468</strain>
    </source>
</reference>
<evidence type="ECO:0000313" key="2">
    <source>
        <dbReference type="Proteomes" id="UP000248758"/>
    </source>
</evidence>
<name>A0A2X5P2I2_9GAMM</name>
<organism evidence="1 2">
    <name type="scientific">Tatumella ptyseos</name>
    <dbReference type="NCBI Taxonomy" id="82987"/>
    <lineage>
        <taxon>Bacteria</taxon>
        <taxon>Pseudomonadati</taxon>
        <taxon>Pseudomonadota</taxon>
        <taxon>Gammaproteobacteria</taxon>
        <taxon>Enterobacterales</taxon>
        <taxon>Erwiniaceae</taxon>
        <taxon>Tatumella</taxon>
    </lineage>
</organism>
<accession>A0A2X5P2I2</accession>
<dbReference type="KEGG" id="tpty:NCTC11468_00743"/>
<proteinExistence type="predicted"/>
<dbReference type="Proteomes" id="UP000248758">
    <property type="component" value="Chromosome 1"/>
</dbReference>